<feature type="region of interest" description="Disordered" evidence="10">
    <location>
        <begin position="582"/>
        <end position="638"/>
    </location>
</feature>
<dbReference type="AlphaFoldDB" id="A0A6V8Q3Z2"/>
<evidence type="ECO:0000256" key="4">
    <source>
        <dbReference type="ARBA" id="ARBA00022741"/>
    </source>
</evidence>
<evidence type="ECO:0000256" key="10">
    <source>
        <dbReference type="SAM" id="MobiDB-lite"/>
    </source>
</evidence>
<dbReference type="GO" id="GO:0004674">
    <property type="term" value="F:protein serine/threonine kinase activity"/>
    <property type="evidence" value="ECO:0007669"/>
    <property type="project" value="UniProtKB-KW"/>
</dbReference>
<dbReference type="Proteomes" id="UP000569018">
    <property type="component" value="Unassembled WGS sequence"/>
</dbReference>
<dbReference type="SMART" id="SM00220">
    <property type="entry name" value="S_TKc"/>
    <property type="match status" value="1"/>
</dbReference>
<keyword evidence="5 14" id="KW-0418">Kinase</keyword>
<dbReference type="Gene3D" id="3.30.200.20">
    <property type="entry name" value="Phosphorylase Kinase, domain 1"/>
    <property type="match status" value="1"/>
</dbReference>
<dbReference type="InterPro" id="IPR011009">
    <property type="entry name" value="Kinase-like_dom_sf"/>
</dbReference>
<keyword evidence="4 9" id="KW-0547">Nucleotide-binding</keyword>
<dbReference type="Pfam" id="PF00069">
    <property type="entry name" value="Pkinase"/>
    <property type="match status" value="1"/>
</dbReference>
<dbReference type="PROSITE" id="PS51178">
    <property type="entry name" value="PASTA"/>
    <property type="match status" value="4"/>
</dbReference>
<dbReference type="InterPro" id="IPR008271">
    <property type="entry name" value="Ser/Thr_kinase_AS"/>
</dbReference>
<dbReference type="InterPro" id="IPR005543">
    <property type="entry name" value="PASTA_dom"/>
</dbReference>
<dbReference type="InterPro" id="IPR017441">
    <property type="entry name" value="Protein_kinase_ATP_BS"/>
</dbReference>
<keyword evidence="6 9" id="KW-0067">ATP-binding</keyword>
<keyword evidence="11" id="KW-0472">Membrane</keyword>
<feature type="compositionally biased region" description="Pro residues" evidence="10">
    <location>
        <begin position="608"/>
        <end position="621"/>
    </location>
</feature>
<sequence>MLQRTLNKRYKLLRKIGTGGMADVYLAEDLLLDRQVAIKIMHPQLAADPTFVERFKREARAVANLQHQNIVNVFDWGADEEIYYLVMEYLKGQNLKDFLNSRAPLTPDTVVDIASKICDALTEAHDHEIVHRDIKPQNIILTENGELKVTDFGIARAVSATMTRTGSILGTAHYISPEQALGRKVDVTSDIYSLGVLMYEMLTGDLPFRGDNPINIAMKHINEDPLPPSRLRDDIPPGLERVIMKALNKDPAYRYPSAAEMKEALRRSLTMEIPPGTETMVIPTYRQDQEETAAIPTSLRPATIPSWLGWSLLFVALLALAGLGIWTALALTRVEYVDVPTVTGLSVPEAQQKLEDVGLDLKIVDQKPNHTVPAGHIIDQDPLAGARARKGDAVNVTISLGVETTKIPTLIGLTIDEAKEELRKAELQLGSVSHAPSSSVAAGKIMRQSVDPGITVSKRSPIDVVVSQGVPKVIMPDVVGLSFEDAAAILDQYGLKYSREDRVDDGAPAGEIISQSSDPGTEVEKGTIVTLVVSLGPESVQVPNQVGQKAAAAEGKLRKLGLEVNLISVPSPPDQKDLVIHQDPQPGTTVPRGSSVTLHIGDGTVQEQPPPEETQPPPEETQPPGQTEPPSEEPQPAP</sequence>
<evidence type="ECO:0000256" key="6">
    <source>
        <dbReference type="ARBA" id="ARBA00022840"/>
    </source>
</evidence>
<comment type="caution">
    <text evidence="14">The sequence shown here is derived from an EMBL/GenBank/DDBJ whole genome shotgun (WGS) entry which is preliminary data.</text>
</comment>
<evidence type="ECO:0000256" key="3">
    <source>
        <dbReference type="ARBA" id="ARBA00022679"/>
    </source>
</evidence>
<evidence type="ECO:0000256" key="11">
    <source>
        <dbReference type="SAM" id="Phobius"/>
    </source>
</evidence>
<dbReference type="PANTHER" id="PTHR43289">
    <property type="entry name" value="MITOGEN-ACTIVATED PROTEIN KINASE KINASE KINASE 20-RELATED"/>
    <property type="match status" value="1"/>
</dbReference>
<evidence type="ECO:0000256" key="7">
    <source>
        <dbReference type="ARBA" id="ARBA00047899"/>
    </source>
</evidence>
<dbReference type="SUPFAM" id="SSF54184">
    <property type="entry name" value="Penicillin-binding protein 2x (pbp-2x), c-terminal domain"/>
    <property type="match status" value="1"/>
</dbReference>
<evidence type="ECO:0000256" key="9">
    <source>
        <dbReference type="PROSITE-ProRule" id="PRU10141"/>
    </source>
</evidence>
<keyword evidence="11" id="KW-1133">Transmembrane helix</keyword>
<evidence type="ECO:0000256" key="2">
    <source>
        <dbReference type="ARBA" id="ARBA00022527"/>
    </source>
</evidence>
<comment type="catalytic activity">
    <reaction evidence="7">
        <text>L-threonyl-[protein] + ATP = O-phospho-L-threonyl-[protein] + ADP + H(+)</text>
        <dbReference type="Rhea" id="RHEA:46608"/>
        <dbReference type="Rhea" id="RHEA-COMP:11060"/>
        <dbReference type="Rhea" id="RHEA-COMP:11605"/>
        <dbReference type="ChEBI" id="CHEBI:15378"/>
        <dbReference type="ChEBI" id="CHEBI:30013"/>
        <dbReference type="ChEBI" id="CHEBI:30616"/>
        <dbReference type="ChEBI" id="CHEBI:61977"/>
        <dbReference type="ChEBI" id="CHEBI:456216"/>
        <dbReference type="EC" id="2.7.11.1"/>
    </reaction>
</comment>
<dbReference type="Gene3D" id="3.30.10.20">
    <property type="match status" value="4"/>
</dbReference>
<evidence type="ECO:0000256" key="1">
    <source>
        <dbReference type="ARBA" id="ARBA00012513"/>
    </source>
</evidence>
<dbReference type="PROSITE" id="PS00108">
    <property type="entry name" value="PROTEIN_KINASE_ST"/>
    <property type="match status" value="1"/>
</dbReference>
<feature type="domain" description="PASTA" evidence="13">
    <location>
        <begin position="401"/>
        <end position="468"/>
    </location>
</feature>
<protein>
    <recommendedName>
        <fullName evidence="1">non-specific serine/threonine protein kinase</fullName>
        <ecNumber evidence="1">2.7.11.1</ecNumber>
    </recommendedName>
</protein>
<dbReference type="SUPFAM" id="SSF56112">
    <property type="entry name" value="Protein kinase-like (PK-like)"/>
    <property type="match status" value="1"/>
</dbReference>
<dbReference type="FunFam" id="3.30.200.20:FF:000035">
    <property type="entry name" value="Serine/threonine protein kinase Stk1"/>
    <property type="match status" value="1"/>
</dbReference>
<dbReference type="EC" id="2.7.11.1" evidence="1"/>
<evidence type="ECO:0000313" key="15">
    <source>
        <dbReference type="Proteomes" id="UP000569018"/>
    </source>
</evidence>
<dbReference type="Gene3D" id="1.10.510.10">
    <property type="entry name" value="Transferase(Phosphotransferase) domain 1"/>
    <property type="match status" value="1"/>
</dbReference>
<dbReference type="CDD" id="cd06577">
    <property type="entry name" value="PASTA_pknB"/>
    <property type="match status" value="4"/>
</dbReference>
<gene>
    <name evidence="14" type="ORF">HKBW3S47_00850</name>
</gene>
<feature type="domain" description="PASTA" evidence="13">
    <location>
        <begin position="333"/>
        <end position="400"/>
    </location>
</feature>
<feature type="binding site" evidence="9">
    <location>
        <position position="39"/>
    </location>
    <ligand>
        <name>ATP</name>
        <dbReference type="ChEBI" id="CHEBI:30616"/>
    </ligand>
</feature>
<dbReference type="GO" id="GO:0005524">
    <property type="term" value="F:ATP binding"/>
    <property type="evidence" value="ECO:0007669"/>
    <property type="project" value="UniProtKB-UniRule"/>
</dbReference>
<dbReference type="RefSeq" id="WP_176235578.1">
    <property type="nucleotide sequence ID" value="NZ_BLSD01000034.1"/>
</dbReference>
<name>A0A6V8Q3Z2_9ACTN</name>
<keyword evidence="2" id="KW-0723">Serine/threonine-protein kinase</keyword>
<proteinExistence type="predicted"/>
<evidence type="ECO:0000256" key="8">
    <source>
        <dbReference type="ARBA" id="ARBA00048679"/>
    </source>
</evidence>
<evidence type="ECO:0000256" key="5">
    <source>
        <dbReference type="ARBA" id="ARBA00022777"/>
    </source>
</evidence>
<dbReference type="Pfam" id="PF03793">
    <property type="entry name" value="PASTA"/>
    <property type="match status" value="4"/>
</dbReference>
<dbReference type="SMART" id="SM00740">
    <property type="entry name" value="PASTA"/>
    <property type="match status" value="4"/>
</dbReference>
<dbReference type="InterPro" id="IPR000719">
    <property type="entry name" value="Prot_kinase_dom"/>
</dbReference>
<dbReference type="FunFam" id="1.10.510.10:FF:000021">
    <property type="entry name" value="Serine/threonine protein kinase"/>
    <property type="match status" value="1"/>
</dbReference>
<keyword evidence="11" id="KW-0812">Transmembrane</keyword>
<evidence type="ECO:0000259" key="12">
    <source>
        <dbReference type="PROSITE" id="PS50011"/>
    </source>
</evidence>
<feature type="domain" description="Protein kinase" evidence="12">
    <location>
        <begin position="10"/>
        <end position="266"/>
    </location>
</feature>
<feature type="domain" description="PASTA" evidence="13">
    <location>
        <begin position="469"/>
        <end position="535"/>
    </location>
</feature>
<organism evidence="14 15">
    <name type="scientific">Candidatus Hakubella thermalkaliphila</name>
    <dbReference type="NCBI Taxonomy" id="2754717"/>
    <lineage>
        <taxon>Bacteria</taxon>
        <taxon>Bacillati</taxon>
        <taxon>Actinomycetota</taxon>
        <taxon>Actinomycetota incertae sedis</taxon>
        <taxon>Candidatus Hakubellales</taxon>
        <taxon>Candidatus Hakubellaceae</taxon>
        <taxon>Candidatus Hakubella</taxon>
    </lineage>
</organism>
<dbReference type="PANTHER" id="PTHR43289:SF34">
    <property type="entry name" value="SERINE_THREONINE-PROTEIN KINASE YBDM-RELATED"/>
    <property type="match status" value="1"/>
</dbReference>
<dbReference type="CDD" id="cd14014">
    <property type="entry name" value="STKc_PknB_like"/>
    <property type="match status" value="1"/>
</dbReference>
<feature type="transmembrane region" description="Helical" evidence="11">
    <location>
        <begin position="307"/>
        <end position="329"/>
    </location>
</feature>
<accession>A0A6V8Q3Z2</accession>
<comment type="catalytic activity">
    <reaction evidence="8">
        <text>L-seryl-[protein] + ATP = O-phospho-L-seryl-[protein] + ADP + H(+)</text>
        <dbReference type="Rhea" id="RHEA:17989"/>
        <dbReference type="Rhea" id="RHEA-COMP:9863"/>
        <dbReference type="Rhea" id="RHEA-COMP:11604"/>
        <dbReference type="ChEBI" id="CHEBI:15378"/>
        <dbReference type="ChEBI" id="CHEBI:29999"/>
        <dbReference type="ChEBI" id="CHEBI:30616"/>
        <dbReference type="ChEBI" id="CHEBI:83421"/>
        <dbReference type="ChEBI" id="CHEBI:456216"/>
        <dbReference type="EC" id="2.7.11.1"/>
    </reaction>
</comment>
<feature type="compositionally biased region" description="Polar residues" evidence="10">
    <location>
        <begin position="585"/>
        <end position="597"/>
    </location>
</feature>
<evidence type="ECO:0000259" key="13">
    <source>
        <dbReference type="PROSITE" id="PS51178"/>
    </source>
</evidence>
<dbReference type="PROSITE" id="PS50011">
    <property type="entry name" value="PROTEIN_KINASE_DOM"/>
    <property type="match status" value="1"/>
</dbReference>
<keyword evidence="3" id="KW-0808">Transferase</keyword>
<dbReference type="GO" id="GO:0045717">
    <property type="term" value="P:negative regulation of fatty acid biosynthetic process"/>
    <property type="evidence" value="ECO:0007669"/>
    <property type="project" value="UniProtKB-ARBA"/>
</dbReference>
<dbReference type="EMBL" id="BLSD01000034">
    <property type="protein sequence ID" value="GFP39150.1"/>
    <property type="molecule type" value="Genomic_DNA"/>
</dbReference>
<evidence type="ECO:0000313" key="14">
    <source>
        <dbReference type="EMBL" id="GFP39150.1"/>
    </source>
</evidence>
<reference evidence="14 15" key="1">
    <citation type="journal article" date="2020" name="Front. Microbiol.">
        <title>Single-cell genomics of novel Actinobacteria with the Wood-Ljungdahl pathway discovered in a serpentinizing system.</title>
        <authorList>
            <person name="Merino N."/>
            <person name="Kawai M."/>
            <person name="Boyd E.S."/>
            <person name="Colman D.R."/>
            <person name="McGlynn S.E."/>
            <person name="Nealson K.H."/>
            <person name="Kurokawa K."/>
            <person name="Hongoh Y."/>
        </authorList>
    </citation>
    <scope>NUCLEOTIDE SEQUENCE [LARGE SCALE GENOMIC DNA]</scope>
    <source>
        <strain evidence="14 15">S47</strain>
    </source>
</reference>
<feature type="domain" description="PASTA" evidence="13">
    <location>
        <begin position="536"/>
        <end position="602"/>
    </location>
</feature>
<dbReference type="PROSITE" id="PS00107">
    <property type="entry name" value="PROTEIN_KINASE_ATP"/>
    <property type="match status" value="1"/>
</dbReference>